<dbReference type="Pfam" id="PF01645">
    <property type="entry name" value="Glu_synthase"/>
    <property type="match status" value="1"/>
</dbReference>
<dbReference type="RefSeq" id="WP_068805315.1">
    <property type="nucleotide sequence ID" value="NZ_CP014671.1"/>
</dbReference>
<dbReference type="InterPro" id="IPR002932">
    <property type="entry name" value="Glu_synthdom"/>
</dbReference>
<dbReference type="Gene3D" id="3.20.20.70">
    <property type="entry name" value="Aldolase class I"/>
    <property type="match status" value="1"/>
</dbReference>
<dbReference type="EMBL" id="CP014671">
    <property type="protein sequence ID" value="ANX04655.1"/>
    <property type="molecule type" value="Genomic_DNA"/>
</dbReference>
<evidence type="ECO:0000259" key="4">
    <source>
        <dbReference type="Pfam" id="PF01645"/>
    </source>
</evidence>
<dbReference type="CDD" id="cd02808">
    <property type="entry name" value="GltS_FMN"/>
    <property type="match status" value="1"/>
</dbReference>
<dbReference type="GO" id="GO:0015930">
    <property type="term" value="F:glutamate synthase activity"/>
    <property type="evidence" value="ECO:0007669"/>
    <property type="project" value="InterPro"/>
</dbReference>
<evidence type="ECO:0000313" key="6">
    <source>
        <dbReference type="Proteomes" id="UP000092952"/>
    </source>
</evidence>
<organism evidence="5 6">
    <name type="scientific">Immundisolibacter cernigliae</name>
    <dbReference type="NCBI Taxonomy" id="1810504"/>
    <lineage>
        <taxon>Bacteria</taxon>
        <taxon>Pseudomonadati</taxon>
        <taxon>Pseudomonadota</taxon>
        <taxon>Gammaproteobacteria</taxon>
        <taxon>Immundisolibacterales</taxon>
        <taxon>Immundisolibacteraceae</taxon>
        <taxon>Immundisolibacter</taxon>
    </lineage>
</organism>
<dbReference type="InterPro" id="IPR013785">
    <property type="entry name" value="Aldolase_TIM"/>
</dbReference>
<gene>
    <name evidence="5" type="ORF">PG2T_11095</name>
</gene>
<keyword evidence="3" id="KW-1133">Transmembrane helix</keyword>
<comment type="similarity">
    <text evidence="1 2">Belongs to the glutamate synthase family.</text>
</comment>
<dbReference type="Proteomes" id="UP000092952">
    <property type="component" value="Chromosome"/>
</dbReference>
<dbReference type="AlphaFoldDB" id="A0A1B1YV35"/>
<dbReference type="InParanoid" id="A0A1B1YV35"/>
<evidence type="ECO:0000313" key="5">
    <source>
        <dbReference type="EMBL" id="ANX04655.1"/>
    </source>
</evidence>
<dbReference type="OrthoDB" id="9758182at2"/>
<keyword evidence="3" id="KW-0472">Membrane</keyword>
<keyword evidence="6" id="KW-1185">Reference proteome</keyword>
<dbReference type="PANTHER" id="PTHR43819">
    <property type="entry name" value="ARCHAEAL-TYPE GLUTAMATE SYNTHASE [NADPH]"/>
    <property type="match status" value="1"/>
</dbReference>
<dbReference type="InterPro" id="IPR024188">
    <property type="entry name" value="GltB"/>
</dbReference>
<keyword evidence="3" id="KW-0812">Transmembrane</keyword>
<dbReference type="STRING" id="1810504.PG2T_11095"/>
<name>A0A1B1YV35_9GAMM</name>
<feature type="domain" description="Glutamate synthase" evidence="4">
    <location>
        <begin position="150"/>
        <end position="468"/>
    </location>
</feature>
<feature type="transmembrane region" description="Helical" evidence="3">
    <location>
        <begin position="12"/>
        <end position="40"/>
    </location>
</feature>
<protein>
    <submittedName>
        <fullName evidence="5">Glutamate synthase</fullName>
    </submittedName>
</protein>
<evidence type="ECO:0000256" key="1">
    <source>
        <dbReference type="ARBA" id="ARBA00009716"/>
    </source>
</evidence>
<dbReference type="KEGG" id="gbi:PG2T_11095"/>
<accession>A0A1B1YV35</accession>
<reference evidence="6" key="1">
    <citation type="submission" date="2016-03" db="EMBL/GenBank/DDBJ databases">
        <title>Complete genome sequence of Solimmundus cernigliae, representing a novel lineage of polycyclic aromatic hydrocarbon degraders within the Gammaproteobacteria.</title>
        <authorList>
            <person name="Singleton D.R."/>
            <person name="Dickey A.N."/>
            <person name="Scholl E.H."/>
            <person name="Wright F.A."/>
            <person name="Aitken M.D."/>
        </authorList>
    </citation>
    <scope>NUCLEOTIDE SEQUENCE [LARGE SCALE GENOMIC DNA]</scope>
    <source>
        <strain evidence="6">TR3.2</strain>
    </source>
</reference>
<dbReference type="PANTHER" id="PTHR43819:SF1">
    <property type="entry name" value="ARCHAEAL-TYPE GLUTAMATE SYNTHASE [NADPH]"/>
    <property type="match status" value="1"/>
</dbReference>
<dbReference type="GO" id="GO:0006537">
    <property type="term" value="P:glutamate biosynthetic process"/>
    <property type="evidence" value="ECO:0007669"/>
    <property type="project" value="InterPro"/>
</dbReference>
<evidence type="ECO:0000256" key="2">
    <source>
        <dbReference type="PIRNR" id="PIRNR006429"/>
    </source>
</evidence>
<evidence type="ECO:0000256" key="3">
    <source>
        <dbReference type="SAM" id="Phobius"/>
    </source>
</evidence>
<dbReference type="SUPFAM" id="SSF51395">
    <property type="entry name" value="FMN-linked oxidoreductases"/>
    <property type="match status" value="1"/>
</dbReference>
<dbReference type="PIRSF" id="PIRSF006429">
    <property type="entry name" value="GOGAT_lg_2"/>
    <property type="match status" value="1"/>
</dbReference>
<sequence>MPILPENLSRWLMAALELLAALFILSLIALVIAALVMYVADRTQTQHAVLRNFPLVGRFRYLFERLGAFLRQYFYAMDREELPFNRAQRSWVYRAAKNVDNTVAFGSTVDIHRPGSVIFVSSLFPPLEQETTLPDPVTVGPFCRQPYTTRAIFNISAMSYGALSQPAARALSLGAAKAGCWLNTGEGGLAPAHLEGGCDVVFQIGTAKYGVRDAVGQLSEPRLRELAAREQIRMFEIKLSQGAKPGKGGILPAVKVTPEIAAIRGIPAGQDSLSPNRHPDINNLDDLLDQIARIRDITGKPVGFKTVIGSLDWLDELCAIVLRRGVESAPDFITVDSAEGGSGAAPMPLMDGVGMLLSDSLPAVVDRLIAWNLRDRIKVIASGKLINPRGAAWALAVGADFVNSARGFMFALGCIQAMQCNKNTCPTGVTTHDPRLQRGLVPQDKAERVAHFARNMEKEIAMIAHSCGLPQPRALRRQHARMMVEHGRSIGLEELYPAPRPRSMAG</sequence>
<proteinExistence type="inferred from homology"/>